<dbReference type="GO" id="GO:0003712">
    <property type="term" value="F:transcription coregulator activity"/>
    <property type="evidence" value="ECO:0007669"/>
    <property type="project" value="TreeGrafter"/>
</dbReference>
<accession>A0AAJ6TSR5</accession>
<gene>
    <name evidence="5" type="primary">LOC105120443</name>
</gene>
<sequence>MTQPPVAVDSLPSGVQRPIMPTMPPSNAVQQQTYPTYPSLPAMAASPQASGCIPHPWEVRLGNHFCHILLLFLDIAYLLLLFCCLILNLLVLFLLELQVQITCFLLLQFISCQVLQGCRQNYLLELASWTESKPRLEKDPQGRATNPDLDPSDIENLFREHIKMPHERCTNVFKDLLPEVIIGEAAAQKTEDGKTVLDSWSPAKRLLKPDPRYNKMPRKERETLWRRYAEEMLRKKKSSPDWKEDRHTDAKNRSSNDSLQSGSRTHDRG</sequence>
<evidence type="ECO:0000256" key="3">
    <source>
        <dbReference type="SAM" id="Phobius"/>
    </source>
</evidence>
<feature type="transmembrane region" description="Helical" evidence="3">
    <location>
        <begin position="68"/>
        <end position="95"/>
    </location>
</feature>
<dbReference type="GO" id="GO:0070063">
    <property type="term" value="F:RNA polymerase binding"/>
    <property type="evidence" value="ECO:0007669"/>
    <property type="project" value="InterPro"/>
</dbReference>
<reference evidence="5" key="1">
    <citation type="submission" date="2025-08" db="UniProtKB">
        <authorList>
            <consortium name="RefSeq"/>
        </authorList>
    </citation>
    <scope>IDENTIFICATION</scope>
</reference>
<evidence type="ECO:0000256" key="2">
    <source>
        <dbReference type="SAM" id="MobiDB-lite"/>
    </source>
</evidence>
<dbReference type="PANTHER" id="PTHR15377">
    <property type="entry name" value="TRANSCRIPTION ELONGATION REGULATOR 1"/>
    <property type="match status" value="1"/>
</dbReference>
<dbReference type="FunFam" id="1.10.10.440:FF:000028">
    <property type="entry name" value="Pre-mRNA-processing protein 40C"/>
    <property type="match status" value="1"/>
</dbReference>
<dbReference type="SUPFAM" id="SSF81698">
    <property type="entry name" value="FF domain"/>
    <property type="match status" value="1"/>
</dbReference>
<dbReference type="AlphaFoldDB" id="A0AAJ6TSR5"/>
<feature type="compositionally biased region" description="Basic and acidic residues" evidence="2">
    <location>
        <begin position="233"/>
        <end position="254"/>
    </location>
</feature>
<keyword evidence="3" id="KW-0472">Membrane</keyword>
<keyword evidence="4" id="KW-1185">Reference proteome</keyword>
<keyword evidence="3" id="KW-0812">Transmembrane</keyword>
<keyword evidence="3" id="KW-1133">Transmembrane helix</keyword>
<dbReference type="KEGG" id="peu:105120443"/>
<evidence type="ECO:0000256" key="1">
    <source>
        <dbReference type="ARBA" id="ARBA00022737"/>
    </source>
</evidence>
<organism evidence="4 5">
    <name type="scientific">Populus euphratica</name>
    <name type="common">Euphrates poplar</name>
    <dbReference type="NCBI Taxonomy" id="75702"/>
    <lineage>
        <taxon>Eukaryota</taxon>
        <taxon>Viridiplantae</taxon>
        <taxon>Streptophyta</taxon>
        <taxon>Embryophyta</taxon>
        <taxon>Tracheophyta</taxon>
        <taxon>Spermatophyta</taxon>
        <taxon>Magnoliopsida</taxon>
        <taxon>eudicotyledons</taxon>
        <taxon>Gunneridae</taxon>
        <taxon>Pentapetalae</taxon>
        <taxon>rosids</taxon>
        <taxon>fabids</taxon>
        <taxon>Malpighiales</taxon>
        <taxon>Salicaceae</taxon>
        <taxon>Saliceae</taxon>
        <taxon>Populus</taxon>
    </lineage>
</organism>
<proteinExistence type="predicted"/>
<dbReference type="InterPro" id="IPR045148">
    <property type="entry name" value="TCRG1-like"/>
</dbReference>
<dbReference type="GO" id="GO:0005634">
    <property type="term" value="C:nucleus"/>
    <property type="evidence" value="ECO:0007669"/>
    <property type="project" value="TreeGrafter"/>
</dbReference>
<dbReference type="Gene3D" id="1.10.10.440">
    <property type="entry name" value="FF domain"/>
    <property type="match status" value="2"/>
</dbReference>
<dbReference type="GeneID" id="105120443"/>
<dbReference type="PANTHER" id="PTHR15377:SF3">
    <property type="entry name" value="WW DOMAIN-CONTAINING PROTEIN"/>
    <property type="match status" value="1"/>
</dbReference>
<dbReference type="RefSeq" id="XP_011016942.1">
    <property type="nucleotide sequence ID" value="XM_011018640.1"/>
</dbReference>
<name>A0AAJ6TSR5_POPEU</name>
<evidence type="ECO:0000313" key="4">
    <source>
        <dbReference type="Proteomes" id="UP000694918"/>
    </source>
</evidence>
<keyword evidence="1" id="KW-0677">Repeat</keyword>
<dbReference type="InterPro" id="IPR036517">
    <property type="entry name" value="FF_domain_sf"/>
</dbReference>
<evidence type="ECO:0000313" key="5">
    <source>
        <dbReference type="RefSeq" id="XP_011016942.1"/>
    </source>
</evidence>
<protein>
    <submittedName>
        <fullName evidence="5">Uncharacterized protein LOC105120443 isoform X1</fullName>
    </submittedName>
</protein>
<feature type="region of interest" description="Disordered" evidence="2">
    <location>
        <begin position="233"/>
        <end position="269"/>
    </location>
</feature>
<dbReference type="Proteomes" id="UP000694918">
    <property type="component" value="Unplaced"/>
</dbReference>